<reference evidence="3 4" key="1">
    <citation type="submission" date="2020-12" db="EMBL/GenBank/DDBJ databases">
        <title>FDA dAtabase for Regulatory Grade micrObial Sequences (FDA-ARGOS): Supporting development and validation of Infectious Disease Dx tests.</title>
        <authorList>
            <person name="Sproer C."/>
            <person name="Gronow S."/>
            <person name="Severitt S."/>
            <person name="Schroder I."/>
            <person name="Tallon L."/>
            <person name="Sadzewicz L."/>
            <person name="Zhao X."/>
            <person name="Boylan J."/>
            <person name="Ott S."/>
            <person name="Bowen H."/>
            <person name="Vavikolanu K."/>
            <person name="Mehta A."/>
            <person name="Aluvathingal J."/>
            <person name="Nadendla S."/>
            <person name="Lowell S."/>
            <person name="Myers T."/>
            <person name="Yan Y."/>
            <person name="Sichtig H."/>
        </authorList>
    </citation>
    <scope>NUCLEOTIDE SEQUENCE [LARGE SCALE GENOMIC DNA]</scope>
    <source>
        <strain evidence="3 4">FDAARGOS_990</strain>
    </source>
</reference>
<dbReference type="InterPro" id="IPR036388">
    <property type="entry name" value="WH-like_DNA-bd_sf"/>
</dbReference>
<dbReference type="Pfam" id="PF08279">
    <property type="entry name" value="HTH_11"/>
    <property type="match status" value="1"/>
</dbReference>
<feature type="domain" description="WYL" evidence="2">
    <location>
        <begin position="140"/>
        <end position="203"/>
    </location>
</feature>
<dbReference type="RefSeq" id="WP_198499274.1">
    <property type="nucleotide sequence ID" value="NZ_CP065989.1"/>
</dbReference>
<dbReference type="InterPro" id="IPR026881">
    <property type="entry name" value="WYL_dom"/>
</dbReference>
<dbReference type="InterPro" id="IPR036390">
    <property type="entry name" value="WH_DNA-bd_sf"/>
</dbReference>
<evidence type="ECO:0000313" key="4">
    <source>
        <dbReference type="Proteomes" id="UP000595374"/>
    </source>
</evidence>
<dbReference type="PROSITE" id="PS52050">
    <property type="entry name" value="WYL"/>
    <property type="match status" value="1"/>
</dbReference>
<dbReference type="AlphaFoldDB" id="A0A7T3ZYV8"/>
<gene>
    <name evidence="3" type="ORF">I6H47_15560</name>
</gene>
<evidence type="ECO:0000259" key="2">
    <source>
        <dbReference type="Pfam" id="PF13280"/>
    </source>
</evidence>
<proteinExistence type="predicted"/>
<dbReference type="InterPro" id="IPR013196">
    <property type="entry name" value="HTH_11"/>
</dbReference>
<sequence length="232" mass="25642">MNRIDRLYALREELRHAGSVGRTAQRLSEIFEVSVRTIKRDISSLQQGGVPVWAQPGPGGGYVIDAAATLPPVNFTEAEASGLAAAVAAHRGQPFDGDARAALAKVQAVMDSRTRERSDRLGERIWIDHADDPGSPQVRRAVEQSLEQRRVLSLRYRDRNGRESVRRVDPVFLAHTQGQWFLVAHCREREAIRWFVLDRIVTAHLTAETATDVPVASVGTPPPTARAVTGER</sequence>
<accession>A0A7T3ZYV8</accession>
<dbReference type="PANTHER" id="PTHR34580">
    <property type="match status" value="1"/>
</dbReference>
<dbReference type="EMBL" id="CP065989">
    <property type="protein sequence ID" value="QQB14161.1"/>
    <property type="molecule type" value="Genomic_DNA"/>
</dbReference>
<dbReference type="Gene3D" id="1.10.10.10">
    <property type="entry name" value="Winged helix-like DNA-binding domain superfamily/Winged helix DNA-binding domain"/>
    <property type="match status" value="1"/>
</dbReference>
<name>A0A7T3ZYV8_9MICO</name>
<dbReference type="Pfam" id="PF13280">
    <property type="entry name" value="WYL"/>
    <property type="match status" value="1"/>
</dbReference>
<dbReference type="PANTHER" id="PTHR34580:SF1">
    <property type="entry name" value="PROTEIN PAFC"/>
    <property type="match status" value="1"/>
</dbReference>
<dbReference type="InterPro" id="IPR051534">
    <property type="entry name" value="CBASS_pafABC_assoc_protein"/>
</dbReference>
<evidence type="ECO:0000259" key="1">
    <source>
        <dbReference type="Pfam" id="PF08279"/>
    </source>
</evidence>
<protein>
    <submittedName>
        <fullName evidence="3">WYL domain-containing protein</fullName>
    </submittedName>
</protein>
<organism evidence="3 4">
    <name type="scientific">Brevibacterium casei</name>
    <dbReference type="NCBI Taxonomy" id="33889"/>
    <lineage>
        <taxon>Bacteria</taxon>
        <taxon>Bacillati</taxon>
        <taxon>Actinomycetota</taxon>
        <taxon>Actinomycetes</taxon>
        <taxon>Micrococcales</taxon>
        <taxon>Brevibacteriaceae</taxon>
        <taxon>Brevibacterium</taxon>
    </lineage>
</organism>
<dbReference type="SUPFAM" id="SSF46785">
    <property type="entry name" value="Winged helix' DNA-binding domain"/>
    <property type="match status" value="1"/>
</dbReference>
<evidence type="ECO:0000313" key="3">
    <source>
        <dbReference type="EMBL" id="QQB14161.1"/>
    </source>
</evidence>
<dbReference type="Proteomes" id="UP000595374">
    <property type="component" value="Chromosome"/>
</dbReference>
<feature type="domain" description="Helix-turn-helix type 11" evidence="1">
    <location>
        <begin position="6"/>
        <end position="62"/>
    </location>
</feature>